<dbReference type="SUPFAM" id="SSF52540">
    <property type="entry name" value="P-loop containing nucleoside triphosphate hydrolases"/>
    <property type="match status" value="1"/>
</dbReference>
<evidence type="ECO:0000256" key="11">
    <source>
        <dbReference type="SAM" id="Phobius"/>
    </source>
</evidence>
<keyword evidence="9 11" id="KW-0472">Membrane</keyword>
<comment type="caution">
    <text evidence="14">The sequence shown here is derived from an EMBL/GenBank/DDBJ whole genome shotgun (WGS) entry which is preliminary data.</text>
</comment>
<dbReference type="Proteomes" id="UP000193801">
    <property type="component" value="Unassembled WGS sequence"/>
</dbReference>
<comment type="similarity">
    <text evidence="10">Belongs to the ABC transporter superfamily. Siderophore-Fe(3+) uptake transporter (SIUT) (TC 3.A.1.21) family.</text>
</comment>
<accession>A0ABX3VGB7</accession>
<keyword evidence="6" id="KW-0067">ATP-binding</keyword>
<keyword evidence="15" id="KW-1185">Reference proteome</keyword>
<evidence type="ECO:0000256" key="6">
    <source>
        <dbReference type="ARBA" id="ARBA00022840"/>
    </source>
</evidence>
<dbReference type="InterPro" id="IPR003439">
    <property type="entry name" value="ABC_transporter-like_ATP-bd"/>
</dbReference>
<comment type="subcellular location">
    <subcellularLocation>
        <location evidence="1">Cell inner membrane</location>
        <topology evidence="1">Multi-pass membrane protein</topology>
    </subcellularLocation>
</comment>
<dbReference type="InterPro" id="IPR011527">
    <property type="entry name" value="ABC1_TM_dom"/>
</dbReference>
<dbReference type="RefSeq" id="WP_085094524.1">
    <property type="nucleotide sequence ID" value="NZ_LQPK01000042.1"/>
</dbReference>
<keyword evidence="2" id="KW-0813">Transport</keyword>
<evidence type="ECO:0000313" key="15">
    <source>
        <dbReference type="Proteomes" id="UP000193801"/>
    </source>
</evidence>
<dbReference type="InterPro" id="IPR036640">
    <property type="entry name" value="ABC1_TM_sf"/>
</dbReference>
<evidence type="ECO:0000256" key="2">
    <source>
        <dbReference type="ARBA" id="ARBA00022448"/>
    </source>
</evidence>
<dbReference type="PROSITE" id="PS50893">
    <property type="entry name" value="ABC_TRANSPORTER_2"/>
    <property type="match status" value="1"/>
</dbReference>
<evidence type="ECO:0000256" key="5">
    <source>
        <dbReference type="ARBA" id="ARBA00022741"/>
    </source>
</evidence>
<gene>
    <name evidence="14" type="ORF">AWB91_02745</name>
</gene>
<keyword evidence="5" id="KW-0547">Nucleotide-binding</keyword>
<dbReference type="PROSITE" id="PS00211">
    <property type="entry name" value="ABC_TRANSPORTER_1"/>
    <property type="match status" value="1"/>
</dbReference>
<dbReference type="Pfam" id="PF00005">
    <property type="entry name" value="ABC_tran"/>
    <property type="match status" value="1"/>
</dbReference>
<evidence type="ECO:0000259" key="13">
    <source>
        <dbReference type="PROSITE" id="PS50929"/>
    </source>
</evidence>
<feature type="transmembrane region" description="Helical" evidence="11">
    <location>
        <begin position="241"/>
        <end position="261"/>
    </location>
</feature>
<name>A0ABX3VGB7_9MYCO</name>
<evidence type="ECO:0000313" key="14">
    <source>
        <dbReference type="EMBL" id="ORW27457.1"/>
    </source>
</evidence>
<evidence type="ECO:0000256" key="4">
    <source>
        <dbReference type="ARBA" id="ARBA00022692"/>
    </source>
</evidence>
<evidence type="ECO:0000259" key="12">
    <source>
        <dbReference type="PROSITE" id="PS50893"/>
    </source>
</evidence>
<feature type="domain" description="ABC transmembrane type-1" evidence="13">
    <location>
        <begin position="18"/>
        <end position="298"/>
    </location>
</feature>
<dbReference type="Gene3D" id="3.40.50.300">
    <property type="entry name" value="P-loop containing nucleotide triphosphate hydrolases"/>
    <property type="match status" value="1"/>
</dbReference>
<dbReference type="InterPro" id="IPR003593">
    <property type="entry name" value="AAA+_ATPase"/>
</dbReference>
<dbReference type="InterPro" id="IPR017871">
    <property type="entry name" value="ABC_transporter-like_CS"/>
</dbReference>
<evidence type="ECO:0000256" key="1">
    <source>
        <dbReference type="ARBA" id="ARBA00004429"/>
    </source>
</evidence>
<dbReference type="SUPFAM" id="SSF90123">
    <property type="entry name" value="ABC transporter transmembrane region"/>
    <property type="match status" value="1"/>
</dbReference>
<keyword evidence="7" id="KW-1278">Translocase</keyword>
<dbReference type="Gene3D" id="1.20.1560.10">
    <property type="entry name" value="ABC transporter type 1, transmembrane domain"/>
    <property type="match status" value="1"/>
</dbReference>
<feature type="transmembrane region" description="Helical" evidence="11">
    <location>
        <begin position="52"/>
        <end position="69"/>
    </location>
</feature>
<evidence type="ECO:0000256" key="3">
    <source>
        <dbReference type="ARBA" id="ARBA00022519"/>
    </source>
</evidence>
<evidence type="ECO:0000256" key="8">
    <source>
        <dbReference type="ARBA" id="ARBA00022989"/>
    </source>
</evidence>
<dbReference type="EMBL" id="LQPK01000042">
    <property type="protein sequence ID" value="ORW27457.1"/>
    <property type="molecule type" value="Genomic_DNA"/>
</dbReference>
<dbReference type="PANTHER" id="PTHR24221:SF654">
    <property type="entry name" value="ATP-BINDING CASSETTE SUB-FAMILY B MEMBER 6"/>
    <property type="match status" value="1"/>
</dbReference>
<evidence type="ECO:0000256" key="7">
    <source>
        <dbReference type="ARBA" id="ARBA00022967"/>
    </source>
</evidence>
<dbReference type="PANTHER" id="PTHR24221">
    <property type="entry name" value="ATP-BINDING CASSETTE SUB-FAMILY B"/>
    <property type="match status" value="1"/>
</dbReference>
<reference evidence="14 15" key="1">
    <citation type="journal article" date="2015" name="Emerg. Microbes Infect.">
        <title>Characterization of 17 strains belonging to the Mycobacterium simiae complex and description of Mycobacterium paraense sp. nov.</title>
        <authorList>
            <person name="Fusco da Costa A.R."/>
            <person name="Fedrizzi T."/>
            <person name="Lopes M.L."/>
            <person name="Pecorari M."/>
            <person name="Oliveira da Costa W.L."/>
            <person name="Giacobazzi E."/>
            <person name="da Costa Bahia J.R."/>
            <person name="De Sanctis V."/>
            <person name="Batista Lima K.V."/>
            <person name="Bertorelli R."/>
            <person name="Grottola A."/>
            <person name="Fabio A."/>
            <person name="Mariottini A."/>
            <person name="Ferretti P."/>
            <person name="Di Leva F."/>
            <person name="Fregni Serpini G."/>
            <person name="Tagliazucchi S."/>
            <person name="Rumpianesi F."/>
            <person name="Jousson O."/>
            <person name="Segata N."/>
            <person name="Tortoli E."/>
        </authorList>
    </citation>
    <scope>NUCLEOTIDE SEQUENCE [LARGE SCALE GENOMIC DNA]</scope>
    <source>
        <strain evidence="14 15">FI-07156</strain>
    </source>
</reference>
<dbReference type="InterPro" id="IPR039421">
    <property type="entry name" value="Type_1_exporter"/>
</dbReference>
<keyword evidence="3" id="KW-1003">Cell membrane</keyword>
<proteinExistence type="inferred from homology"/>
<dbReference type="SMART" id="SM00382">
    <property type="entry name" value="AAA"/>
    <property type="match status" value="1"/>
</dbReference>
<keyword evidence="3" id="KW-0997">Cell inner membrane</keyword>
<organism evidence="14 15">
    <name type="scientific">Mycobacterium paraense</name>
    <dbReference type="NCBI Taxonomy" id="767916"/>
    <lineage>
        <taxon>Bacteria</taxon>
        <taxon>Bacillati</taxon>
        <taxon>Actinomycetota</taxon>
        <taxon>Actinomycetes</taxon>
        <taxon>Mycobacteriales</taxon>
        <taxon>Mycobacteriaceae</taxon>
        <taxon>Mycobacterium</taxon>
        <taxon>Mycobacterium simiae complex</taxon>
    </lineage>
</organism>
<feature type="transmembrane region" description="Helical" evidence="11">
    <location>
        <begin position="123"/>
        <end position="147"/>
    </location>
</feature>
<feature type="transmembrane region" description="Helical" evidence="11">
    <location>
        <begin position="153"/>
        <end position="171"/>
    </location>
</feature>
<evidence type="ECO:0000256" key="10">
    <source>
        <dbReference type="ARBA" id="ARBA00023455"/>
    </source>
</evidence>
<dbReference type="PROSITE" id="PS50929">
    <property type="entry name" value="ABC_TM1F"/>
    <property type="match status" value="1"/>
</dbReference>
<feature type="transmembrane region" description="Helical" evidence="11">
    <location>
        <begin position="20"/>
        <end position="46"/>
    </location>
</feature>
<protein>
    <submittedName>
        <fullName evidence="14">Iron ABC transporter permease</fullName>
    </submittedName>
</protein>
<dbReference type="InterPro" id="IPR027417">
    <property type="entry name" value="P-loop_NTPase"/>
</dbReference>
<feature type="domain" description="ABC transporter" evidence="12">
    <location>
        <begin position="331"/>
        <end position="566"/>
    </location>
</feature>
<keyword evidence="4 11" id="KW-0812">Transmembrane</keyword>
<keyword evidence="8 11" id="KW-1133">Transmembrane helix</keyword>
<evidence type="ECO:0000256" key="9">
    <source>
        <dbReference type="ARBA" id="ARBA00023136"/>
    </source>
</evidence>
<sequence length="578" mass="60368">MIRTWIGLVPPDRRGKLIAYTALALASVAVRAVATVLLVPLVGALFDAPHRAPAWLGWLTVATVAGWVIDTATARIGFDLGFAVLDHSQHDVADRLPAVRLDWFTAENTAAARQAIAATGPELVGLVVNLLTPLATAILLPAAIGLALLPVSWQLGAAALAGVPLLLGALWGSARLARRADGAAAEANTALTERIIEFARTQQALRAARRAEPARSLVGDALAAQRGATMRLLSMQVPGQLLFSLASQLALILLAGATTALTVGGTLTVPEAIALIVVIARYLEPFTTISELAPALESTRATLDRIRCVLTAPVMKAGAATLPDGAAAPSIEFDDVTFAYGDSAQPVLDGVSFSLRPGSATAIVGPSGSGKSTVLALIAGLHEPTRGRVLIDGVDAATLDAEARRAAASVVFQHPYLFHGTIRENVYAGNPSAGDAQFERAAALARVDELTGRLPDGADTIVGEAGSTLSGGERQRVSIARALLKAAPILLVDEATSALDTENEAAVVDALTADPRARTRVIVAHRLASIRHADRVLFLDNGRVVEDGTVDELLAAGGRFDEFWRQQHDAAEWRIVAD</sequence>